<sequence length="263" mass="28220">MGRGFTVAVAGLVLALAAGDVAAQGAARRVIRDCAECPEMVVLRGGTYMMGAMNEEMGPLHDITDAQPQHDVKVKAFAIGRLEVTQAQWAAVMGGPAGANPGPNLPVEQVSWDEVQQFIQKLNARTGKRYRLPTEAEWEYAARAGGFTDYAFGDDAAGLPAHGWYQANANGRTQPAGTRRANPFGLHDMHGNVWEWVQDCYGIDYVGAPTDGTAVERGGPCLRVARGGGWNSRAEDLRSANRSAIAQDERNPAVGFRLARTLP</sequence>
<dbReference type="EMBL" id="RJKX01000011">
    <property type="protein sequence ID" value="ROQ01185.1"/>
    <property type="molecule type" value="Genomic_DNA"/>
</dbReference>
<feature type="chain" id="PRO_5018001193" evidence="1">
    <location>
        <begin position="24"/>
        <end position="263"/>
    </location>
</feature>
<dbReference type="Gene3D" id="3.90.1580.10">
    <property type="entry name" value="paralog of FGE (formylglycine-generating enzyme)"/>
    <property type="match status" value="1"/>
</dbReference>
<dbReference type="Proteomes" id="UP000278222">
    <property type="component" value="Unassembled WGS sequence"/>
</dbReference>
<evidence type="ECO:0000256" key="1">
    <source>
        <dbReference type="SAM" id="SignalP"/>
    </source>
</evidence>
<dbReference type="OrthoDB" id="9768004at2"/>
<dbReference type="InterPro" id="IPR005532">
    <property type="entry name" value="SUMF_dom"/>
</dbReference>
<proteinExistence type="predicted"/>
<reference evidence="3 4" key="1">
    <citation type="submission" date="2018-11" db="EMBL/GenBank/DDBJ databases">
        <title>Genomic Encyclopedia of Type Strains, Phase IV (KMG-IV): sequencing the most valuable type-strain genomes for metagenomic binning, comparative biology and taxonomic classification.</title>
        <authorList>
            <person name="Goeker M."/>
        </authorList>
    </citation>
    <scope>NUCLEOTIDE SEQUENCE [LARGE SCALE GENOMIC DNA]</scope>
    <source>
        <strain evidence="3 4">DSM 5900</strain>
    </source>
</reference>
<evidence type="ECO:0000313" key="4">
    <source>
        <dbReference type="Proteomes" id="UP000278222"/>
    </source>
</evidence>
<feature type="signal peptide" evidence="1">
    <location>
        <begin position="1"/>
        <end position="23"/>
    </location>
</feature>
<feature type="domain" description="Sulfatase-modifying factor enzyme-like" evidence="2">
    <location>
        <begin position="36"/>
        <end position="260"/>
    </location>
</feature>
<dbReference type="GO" id="GO:0120147">
    <property type="term" value="F:formylglycine-generating oxidase activity"/>
    <property type="evidence" value="ECO:0007669"/>
    <property type="project" value="TreeGrafter"/>
</dbReference>
<dbReference type="InterPro" id="IPR042095">
    <property type="entry name" value="SUMF_sf"/>
</dbReference>
<evidence type="ECO:0000259" key="2">
    <source>
        <dbReference type="Pfam" id="PF03781"/>
    </source>
</evidence>
<dbReference type="SUPFAM" id="SSF56436">
    <property type="entry name" value="C-type lectin-like"/>
    <property type="match status" value="1"/>
</dbReference>
<dbReference type="InterPro" id="IPR016187">
    <property type="entry name" value="CTDL_fold"/>
</dbReference>
<dbReference type="AlphaFoldDB" id="A0A3N1MDJ7"/>
<dbReference type="InterPro" id="IPR051043">
    <property type="entry name" value="Sulfatase_Mod_Factor_Kinase"/>
</dbReference>
<name>A0A3N1MDJ7_9PROT</name>
<keyword evidence="1" id="KW-0732">Signal</keyword>
<evidence type="ECO:0000313" key="3">
    <source>
        <dbReference type="EMBL" id="ROQ01185.1"/>
    </source>
</evidence>
<organism evidence="3 4">
    <name type="scientific">Stella humosa</name>
    <dbReference type="NCBI Taxonomy" id="94"/>
    <lineage>
        <taxon>Bacteria</taxon>
        <taxon>Pseudomonadati</taxon>
        <taxon>Pseudomonadota</taxon>
        <taxon>Alphaproteobacteria</taxon>
        <taxon>Rhodospirillales</taxon>
        <taxon>Stellaceae</taxon>
        <taxon>Stella</taxon>
    </lineage>
</organism>
<gene>
    <name evidence="3" type="ORF">EDC65_0363</name>
</gene>
<dbReference type="RefSeq" id="WP_123687976.1">
    <property type="nucleotide sequence ID" value="NZ_AP019700.1"/>
</dbReference>
<keyword evidence="4" id="KW-1185">Reference proteome</keyword>
<dbReference type="PANTHER" id="PTHR23150">
    <property type="entry name" value="SULFATASE MODIFYING FACTOR 1, 2"/>
    <property type="match status" value="1"/>
</dbReference>
<dbReference type="PANTHER" id="PTHR23150:SF19">
    <property type="entry name" value="FORMYLGLYCINE-GENERATING ENZYME"/>
    <property type="match status" value="1"/>
</dbReference>
<comment type="caution">
    <text evidence="3">The sequence shown here is derived from an EMBL/GenBank/DDBJ whole genome shotgun (WGS) entry which is preliminary data.</text>
</comment>
<accession>A0A3N1MDJ7</accession>
<protein>
    <submittedName>
        <fullName evidence="3">Formylglycine-generating enzyme required for sulfatase activity</fullName>
    </submittedName>
</protein>
<dbReference type="Pfam" id="PF03781">
    <property type="entry name" value="FGE-sulfatase"/>
    <property type="match status" value="1"/>
</dbReference>